<keyword evidence="2" id="KW-1185">Reference proteome</keyword>
<dbReference type="InterPro" id="IPR015064">
    <property type="entry name" value="Sda"/>
</dbReference>
<accession>A0ABV8S7Z4</accession>
<protein>
    <submittedName>
        <fullName evidence="1">Sporulation histidine kinase inhibitor Sda</fullName>
    </submittedName>
</protein>
<dbReference type="Pfam" id="PF08970">
    <property type="entry name" value="Sda"/>
    <property type="match status" value="1"/>
</dbReference>
<gene>
    <name evidence="1" type="primary">sda</name>
    <name evidence="1" type="ORF">ACFO1S_05885</name>
</gene>
<organism evidence="1 2">
    <name type="scientific">Cohnella boryungensis</name>
    <dbReference type="NCBI Taxonomy" id="768479"/>
    <lineage>
        <taxon>Bacteria</taxon>
        <taxon>Bacillati</taxon>
        <taxon>Bacillota</taxon>
        <taxon>Bacilli</taxon>
        <taxon>Bacillales</taxon>
        <taxon>Paenibacillaceae</taxon>
        <taxon>Cohnella</taxon>
    </lineage>
</organism>
<proteinExistence type="predicted"/>
<sequence>MRDSIHAMDDEFLINRFHVASEQSADDEWIQLLLGEILERELTIEEVWLGLRLH</sequence>
<dbReference type="EMBL" id="JBHSED010000006">
    <property type="protein sequence ID" value="MFC4302973.1"/>
    <property type="molecule type" value="Genomic_DNA"/>
</dbReference>
<name>A0ABV8S7Z4_9BACL</name>
<dbReference type="GO" id="GO:0004860">
    <property type="term" value="F:protein kinase inhibitor activity"/>
    <property type="evidence" value="ECO:0007669"/>
    <property type="project" value="UniProtKB-KW"/>
</dbReference>
<dbReference type="InterPro" id="IPR036916">
    <property type="entry name" value="Sda_sf"/>
</dbReference>
<dbReference type="SUPFAM" id="SSF100985">
    <property type="entry name" value="Sporulation inhibitor Sda"/>
    <property type="match status" value="1"/>
</dbReference>
<dbReference type="RefSeq" id="WP_204606080.1">
    <property type="nucleotide sequence ID" value="NZ_JBHSED010000006.1"/>
</dbReference>
<evidence type="ECO:0000313" key="2">
    <source>
        <dbReference type="Proteomes" id="UP001595755"/>
    </source>
</evidence>
<dbReference type="Proteomes" id="UP001595755">
    <property type="component" value="Unassembled WGS sequence"/>
</dbReference>
<evidence type="ECO:0000313" key="1">
    <source>
        <dbReference type="EMBL" id="MFC4302973.1"/>
    </source>
</evidence>
<reference evidence="2" key="1">
    <citation type="journal article" date="2019" name="Int. J. Syst. Evol. Microbiol.">
        <title>The Global Catalogue of Microorganisms (GCM) 10K type strain sequencing project: providing services to taxonomists for standard genome sequencing and annotation.</title>
        <authorList>
            <consortium name="The Broad Institute Genomics Platform"/>
            <consortium name="The Broad Institute Genome Sequencing Center for Infectious Disease"/>
            <person name="Wu L."/>
            <person name="Ma J."/>
        </authorList>
    </citation>
    <scope>NUCLEOTIDE SEQUENCE [LARGE SCALE GENOMIC DNA]</scope>
    <source>
        <strain evidence="2">CGMCC 4.1641</strain>
    </source>
</reference>
<keyword evidence="1" id="KW-0649">Protein kinase inhibitor</keyword>
<comment type="caution">
    <text evidence="1">The sequence shown here is derived from an EMBL/GenBank/DDBJ whole genome shotgun (WGS) entry which is preliminary data.</text>
</comment>